<dbReference type="GO" id="GO:0005634">
    <property type="term" value="C:nucleus"/>
    <property type="evidence" value="ECO:0007669"/>
    <property type="project" value="UniProtKB-SubCell"/>
</dbReference>
<dbReference type="PANTHER" id="PTHR32078">
    <property type="entry name" value="NUCLEAR PROTEIN MDM1"/>
    <property type="match status" value="1"/>
</dbReference>
<organism evidence="11 12">
    <name type="scientific">Bemisia tabaci</name>
    <name type="common">Sweetpotato whitefly</name>
    <name type="synonym">Aleurodes tabaci</name>
    <dbReference type="NCBI Taxonomy" id="7038"/>
    <lineage>
        <taxon>Eukaryota</taxon>
        <taxon>Metazoa</taxon>
        <taxon>Ecdysozoa</taxon>
        <taxon>Arthropoda</taxon>
        <taxon>Hexapoda</taxon>
        <taxon>Insecta</taxon>
        <taxon>Pterygota</taxon>
        <taxon>Neoptera</taxon>
        <taxon>Paraneoptera</taxon>
        <taxon>Hemiptera</taxon>
        <taxon>Sternorrhyncha</taxon>
        <taxon>Aleyrodoidea</taxon>
        <taxon>Aleyrodidae</taxon>
        <taxon>Aleyrodinae</taxon>
        <taxon>Bemisia</taxon>
    </lineage>
</organism>
<dbReference type="Pfam" id="PF15501">
    <property type="entry name" value="MDM1"/>
    <property type="match status" value="1"/>
</dbReference>
<dbReference type="GO" id="GO:0005814">
    <property type="term" value="C:centriole"/>
    <property type="evidence" value="ECO:0007669"/>
    <property type="project" value="UniProtKB-SubCell"/>
</dbReference>
<keyword evidence="12" id="KW-1185">Reference proteome</keyword>
<comment type="caution">
    <text evidence="11">The sequence shown here is derived from an EMBL/GenBank/DDBJ whole genome shotgun (WGS) entry which is preliminary data.</text>
</comment>
<evidence type="ECO:0000256" key="3">
    <source>
        <dbReference type="ARBA" id="ARBA00010494"/>
    </source>
</evidence>
<keyword evidence="7" id="KW-0206">Cytoskeleton</keyword>
<evidence type="ECO:0000256" key="2">
    <source>
        <dbReference type="ARBA" id="ARBA00004123"/>
    </source>
</evidence>
<gene>
    <name evidence="11" type="ORF">BEMITA_LOCUS89</name>
</gene>
<name>A0AAI8Y5X9_BEMTA</name>
<feature type="region of interest" description="Disordered" evidence="10">
    <location>
        <begin position="56"/>
        <end position="126"/>
    </location>
</feature>
<feature type="region of interest" description="Disordered" evidence="10">
    <location>
        <begin position="759"/>
        <end position="815"/>
    </location>
</feature>
<proteinExistence type="inferred from homology"/>
<evidence type="ECO:0000256" key="6">
    <source>
        <dbReference type="ARBA" id="ARBA00022701"/>
    </source>
</evidence>
<accession>A0AAI8Y5X9</accession>
<evidence type="ECO:0000313" key="11">
    <source>
        <dbReference type="EMBL" id="CAH0746940.1"/>
    </source>
</evidence>
<evidence type="ECO:0000256" key="7">
    <source>
        <dbReference type="ARBA" id="ARBA00023212"/>
    </source>
</evidence>
<comment type="function">
    <text evidence="9">Microtubule-binding protein that negatively regulates centriole duplication. Binds to and stabilizes microtubules.</text>
</comment>
<evidence type="ECO:0000256" key="8">
    <source>
        <dbReference type="ARBA" id="ARBA00023242"/>
    </source>
</evidence>
<keyword evidence="5" id="KW-0963">Cytoplasm</keyword>
<reference evidence="11" key="1">
    <citation type="submission" date="2021-12" db="EMBL/GenBank/DDBJ databases">
        <authorList>
            <person name="King R."/>
        </authorList>
    </citation>
    <scope>NUCLEOTIDE SEQUENCE</scope>
</reference>
<feature type="region of interest" description="Disordered" evidence="10">
    <location>
        <begin position="578"/>
        <end position="614"/>
    </location>
</feature>
<evidence type="ECO:0000256" key="5">
    <source>
        <dbReference type="ARBA" id="ARBA00022490"/>
    </source>
</evidence>
<feature type="region of interest" description="Disordered" evidence="10">
    <location>
        <begin position="1"/>
        <end position="32"/>
    </location>
</feature>
<dbReference type="GO" id="GO:0046600">
    <property type="term" value="P:negative regulation of centriole replication"/>
    <property type="evidence" value="ECO:0007669"/>
    <property type="project" value="InterPro"/>
</dbReference>
<dbReference type="InterPro" id="IPR029136">
    <property type="entry name" value="MDM1"/>
</dbReference>
<feature type="compositionally biased region" description="Basic and acidic residues" evidence="10">
    <location>
        <begin position="346"/>
        <end position="355"/>
    </location>
</feature>
<feature type="compositionally biased region" description="Basic and acidic residues" evidence="10">
    <location>
        <begin position="252"/>
        <end position="278"/>
    </location>
</feature>
<evidence type="ECO:0000256" key="10">
    <source>
        <dbReference type="SAM" id="MobiDB-lite"/>
    </source>
</evidence>
<sequence length="992" mass="110297">MNEERDKVPNDIPAITSERARKHERTNGPASAAFRNAVAKISTEYRLQFAWPREGEEHLSNGKPPAGMVVPEAGLGPPRKSISMGTIKANQSNIAPVHRKKNAEVDRKDGQSEAEPPVTESKNEDLREYKTEYKKKFRPFSHYDYVGGRFLQKEASDEKQTEVSIPTDSTWYKEVLELRQKADEYKHRGWGVELLNESETDSRHLWEQVQCRSSLLALSLASTTPRSGVKEEKAPKKVWPTRTAWSRTTTPHQRDRSVTHNKEERSQSRVRGTRDNAAKLHIRSAAGRSKSVDPGISETKSPRKTPRSPVPQANAKSAKPHSEAKRPTTLTTTAPSRLKSSLSTKKSKDDLKDKNSAAPTAKSPGQPVKKRVDTSKKGAESEKKEDEEPTSLIDEPIVKSPPEPTRVKSPEQMMMRSPEPVNWTVPLDTGKTFTVTQNVQASPIHMKPKGEALARLQGESIPTTTPHAHSQVSSGNSLSLESLEVCKIMDLSLSNDNLDHHFEPLNVSSPVPREALDQVNGGNDLCQTAFETNDVTKIESQLSRSKRSVLSPVENLTDFEKFNNVVVDDLEVDKYSGNDFDSNERGRTLNDSGFEKEEERQLNFSAPVSPEKSVEEMDEILEKEKLDEHNGNISEGYVSVDKASNEMNDSFNSYEDIQDPKPNAPFENAAFHRSNSDLSENLNQSLGKYSVDDETESFKLDTGHFTDLEHESIFTKEDLMSEKNASSLDGSELNYPLSMNDNTVVSNVEKAMSVHADIEMNDDRDSDSIDSVIDTAPDVTDLTKEVSAQENEARPRGENPVASSVESDKGPSDNVIEDLTSEFIDREVGFESNLSKIMESNVGLNEEKAESRSESSVTASLNFPVGTSPDCELNDGERQDHPVEIPIVEEKFSNEDVKEDSNEVISDGALFKNLKNDDSEAINFEGPAEAFKESGEIANVNLTSQAELKNMEDINNYSESFNIDDELNVQNDLPKEENGISESEIVSGNVFL</sequence>
<feature type="compositionally biased region" description="Basic and acidic residues" evidence="10">
    <location>
        <begin position="102"/>
        <end position="111"/>
    </location>
</feature>
<evidence type="ECO:0000256" key="9">
    <source>
        <dbReference type="ARBA" id="ARBA00045771"/>
    </source>
</evidence>
<dbReference type="Proteomes" id="UP001152759">
    <property type="component" value="Unassembled WGS sequence"/>
</dbReference>
<dbReference type="EMBL" id="CAKKNF020000010">
    <property type="protein sequence ID" value="CAH0746940.1"/>
    <property type="molecule type" value="Genomic_DNA"/>
</dbReference>
<dbReference type="GO" id="GO:0008017">
    <property type="term" value="F:microtubule binding"/>
    <property type="evidence" value="ECO:0007669"/>
    <property type="project" value="InterPro"/>
</dbReference>
<feature type="compositionally biased region" description="Basic and acidic residues" evidence="10">
    <location>
        <begin position="578"/>
        <end position="601"/>
    </location>
</feature>
<feature type="region of interest" description="Disordered" evidence="10">
    <location>
        <begin position="845"/>
        <end position="868"/>
    </location>
</feature>
<feature type="region of interest" description="Disordered" evidence="10">
    <location>
        <begin position="222"/>
        <end position="416"/>
    </location>
</feature>
<evidence type="ECO:0000313" key="12">
    <source>
        <dbReference type="Proteomes" id="UP001152759"/>
    </source>
</evidence>
<comment type="subcellular location">
    <subcellularLocation>
        <location evidence="1">Cytoplasm</location>
        <location evidence="1">Cytoskeleton</location>
        <location evidence="1">Microtubule organizing center</location>
        <location evidence="1">Centrosome</location>
        <location evidence="1">Centriole</location>
    </subcellularLocation>
    <subcellularLocation>
        <location evidence="2">Nucleus</location>
    </subcellularLocation>
</comment>
<evidence type="ECO:0000256" key="1">
    <source>
        <dbReference type="ARBA" id="ARBA00004114"/>
    </source>
</evidence>
<comment type="similarity">
    <text evidence="3">Belongs to the MDM1 family.</text>
</comment>
<dbReference type="GO" id="GO:0005874">
    <property type="term" value="C:microtubule"/>
    <property type="evidence" value="ECO:0007669"/>
    <property type="project" value="UniProtKB-KW"/>
</dbReference>
<evidence type="ECO:0000256" key="4">
    <source>
        <dbReference type="ARBA" id="ARBA00013508"/>
    </source>
</evidence>
<dbReference type="AlphaFoldDB" id="A0AAI8Y5X9"/>
<keyword evidence="6" id="KW-0493">Microtubule</keyword>
<protein>
    <recommendedName>
        <fullName evidence="4">Nuclear protein MDM1</fullName>
    </recommendedName>
</protein>
<keyword evidence="8" id="KW-0539">Nucleus</keyword>
<dbReference type="PANTHER" id="PTHR32078:SF1">
    <property type="entry name" value="NUCLEAR PROTEIN MDM1"/>
    <property type="match status" value="1"/>
</dbReference>
<feature type="compositionally biased region" description="Basic and acidic residues" evidence="10">
    <location>
        <begin position="370"/>
        <end position="386"/>
    </location>
</feature>